<keyword evidence="2" id="KW-1185">Reference proteome</keyword>
<dbReference type="KEGG" id="lnu:N7U66_06430"/>
<dbReference type="RefSeq" id="WP_267677787.1">
    <property type="nucleotide sequence ID" value="NZ_CP113088.1"/>
</dbReference>
<evidence type="ECO:0000313" key="2">
    <source>
        <dbReference type="Proteomes" id="UP001164705"/>
    </source>
</evidence>
<protein>
    <submittedName>
        <fullName evidence="1">Uncharacterized protein</fullName>
    </submittedName>
</protein>
<gene>
    <name evidence="1" type="ORF">N7U66_06430</name>
</gene>
<proteinExistence type="predicted"/>
<reference evidence="1" key="1">
    <citation type="submission" date="2022-11" db="EMBL/GenBank/DDBJ databases">
        <title>Lacinutrix neustonica HL-RS19T sp. nov., isolated from the surface microlayer sample of brackish Lake Shihwa.</title>
        <authorList>
            <person name="Choi J.Y."/>
            <person name="Hwang C.Y."/>
        </authorList>
    </citation>
    <scope>NUCLEOTIDE SEQUENCE</scope>
    <source>
        <strain evidence="1">HL-RS19</strain>
    </source>
</reference>
<accession>A0A9E8MY82</accession>
<evidence type="ECO:0000313" key="1">
    <source>
        <dbReference type="EMBL" id="WAC03211.1"/>
    </source>
</evidence>
<organism evidence="1 2">
    <name type="scientific">Lacinutrix neustonica</name>
    <dbReference type="NCBI Taxonomy" id="2980107"/>
    <lineage>
        <taxon>Bacteria</taxon>
        <taxon>Pseudomonadati</taxon>
        <taxon>Bacteroidota</taxon>
        <taxon>Flavobacteriia</taxon>
        <taxon>Flavobacteriales</taxon>
        <taxon>Flavobacteriaceae</taxon>
        <taxon>Lacinutrix</taxon>
    </lineage>
</organism>
<dbReference type="Proteomes" id="UP001164705">
    <property type="component" value="Chromosome"/>
</dbReference>
<dbReference type="AlphaFoldDB" id="A0A9E8MY82"/>
<name>A0A9E8MY82_9FLAO</name>
<sequence>MKADWGMGSAKYFGQEVTPFCKDLKAALNLFANFKPKSKFHPNWGKERVLQIIAESCKE</sequence>
<dbReference type="EMBL" id="CP113088">
    <property type="protein sequence ID" value="WAC03211.1"/>
    <property type="molecule type" value="Genomic_DNA"/>
</dbReference>